<protein>
    <submittedName>
        <fullName evidence="2">Uncharacterized protein</fullName>
    </submittedName>
</protein>
<dbReference type="Proteomes" id="UP000887116">
    <property type="component" value="Unassembled WGS sequence"/>
</dbReference>
<evidence type="ECO:0000256" key="1">
    <source>
        <dbReference type="SAM" id="Phobius"/>
    </source>
</evidence>
<dbReference type="EMBL" id="BMAO01031749">
    <property type="protein sequence ID" value="GFQ77363.1"/>
    <property type="molecule type" value="Genomic_DNA"/>
</dbReference>
<dbReference type="AlphaFoldDB" id="A0A8X6FDK5"/>
<proteinExistence type="predicted"/>
<feature type="transmembrane region" description="Helical" evidence="1">
    <location>
        <begin position="117"/>
        <end position="138"/>
    </location>
</feature>
<accession>A0A8X6FDK5</accession>
<keyword evidence="1" id="KW-0812">Transmembrane</keyword>
<sequence length="151" mass="17063">MCWTCSVIELRSSPVLTRTQGYLAKVVSCSAVLQKCDDHPPSPFFEGNPLHRVCAPEKDVRAVSGSKNTRGKEIEILSNVPLTSRESSIDGLQPVTMIVEGPQRQLRYQETRELGKFLSFLNFLVSVPYFYLCFYPFFFLSGSNFGQYFSS</sequence>
<evidence type="ECO:0000313" key="3">
    <source>
        <dbReference type="Proteomes" id="UP000887116"/>
    </source>
</evidence>
<evidence type="ECO:0000313" key="2">
    <source>
        <dbReference type="EMBL" id="GFQ77363.1"/>
    </source>
</evidence>
<reference evidence="2" key="1">
    <citation type="submission" date="2020-07" db="EMBL/GenBank/DDBJ databases">
        <title>Multicomponent nature underlies the extraordinary mechanical properties of spider dragline silk.</title>
        <authorList>
            <person name="Kono N."/>
            <person name="Nakamura H."/>
            <person name="Mori M."/>
            <person name="Yoshida Y."/>
            <person name="Ohtoshi R."/>
            <person name="Malay A.D."/>
            <person name="Moran D.A.P."/>
            <person name="Tomita M."/>
            <person name="Numata K."/>
            <person name="Arakawa K."/>
        </authorList>
    </citation>
    <scope>NUCLEOTIDE SEQUENCE</scope>
</reference>
<gene>
    <name evidence="2" type="ORF">TNCT_170331</name>
</gene>
<keyword evidence="1" id="KW-0472">Membrane</keyword>
<name>A0A8X6FDK5_TRICU</name>
<organism evidence="2 3">
    <name type="scientific">Trichonephila clavata</name>
    <name type="common">Joro spider</name>
    <name type="synonym">Nephila clavata</name>
    <dbReference type="NCBI Taxonomy" id="2740835"/>
    <lineage>
        <taxon>Eukaryota</taxon>
        <taxon>Metazoa</taxon>
        <taxon>Ecdysozoa</taxon>
        <taxon>Arthropoda</taxon>
        <taxon>Chelicerata</taxon>
        <taxon>Arachnida</taxon>
        <taxon>Araneae</taxon>
        <taxon>Araneomorphae</taxon>
        <taxon>Entelegynae</taxon>
        <taxon>Araneoidea</taxon>
        <taxon>Nephilidae</taxon>
        <taxon>Trichonephila</taxon>
    </lineage>
</organism>
<keyword evidence="3" id="KW-1185">Reference proteome</keyword>
<keyword evidence="1" id="KW-1133">Transmembrane helix</keyword>
<comment type="caution">
    <text evidence="2">The sequence shown here is derived from an EMBL/GenBank/DDBJ whole genome shotgun (WGS) entry which is preliminary data.</text>
</comment>